<feature type="domain" description="TonB C-terminal" evidence="10">
    <location>
        <begin position="305"/>
        <end position="392"/>
    </location>
</feature>
<keyword evidence="12" id="KW-1185">Reference proteome</keyword>
<evidence type="ECO:0000313" key="12">
    <source>
        <dbReference type="Proteomes" id="UP001479606"/>
    </source>
</evidence>
<dbReference type="NCBIfam" id="TIGR01352">
    <property type="entry name" value="tonB_Cterm"/>
    <property type="match status" value="1"/>
</dbReference>
<evidence type="ECO:0000256" key="6">
    <source>
        <dbReference type="ARBA" id="ARBA00022692"/>
    </source>
</evidence>
<organism evidence="11 12">
    <name type="scientific">Hymenobacter segetis</name>
    <dbReference type="NCBI Taxonomy" id="2025509"/>
    <lineage>
        <taxon>Bacteria</taxon>
        <taxon>Pseudomonadati</taxon>
        <taxon>Bacteroidota</taxon>
        <taxon>Cytophagia</taxon>
        <taxon>Cytophagales</taxon>
        <taxon>Hymenobacteraceae</taxon>
        <taxon>Hymenobacter</taxon>
    </lineage>
</organism>
<keyword evidence="9" id="KW-0472">Membrane</keyword>
<evidence type="ECO:0000256" key="5">
    <source>
        <dbReference type="ARBA" id="ARBA00022519"/>
    </source>
</evidence>
<keyword evidence="8" id="KW-1133">Transmembrane helix</keyword>
<comment type="caution">
    <text evidence="11">The sequence shown here is derived from an EMBL/GenBank/DDBJ whole genome shotgun (WGS) entry which is preliminary data.</text>
</comment>
<evidence type="ECO:0000256" key="2">
    <source>
        <dbReference type="ARBA" id="ARBA00006555"/>
    </source>
</evidence>
<name>A0ABU9LUC3_9BACT</name>
<evidence type="ECO:0000256" key="8">
    <source>
        <dbReference type="ARBA" id="ARBA00022989"/>
    </source>
</evidence>
<dbReference type="InterPro" id="IPR006260">
    <property type="entry name" value="TonB/TolA_C"/>
</dbReference>
<dbReference type="Proteomes" id="UP001479606">
    <property type="component" value="Unassembled WGS sequence"/>
</dbReference>
<protein>
    <submittedName>
        <fullName evidence="11">TonB family protein</fullName>
    </submittedName>
</protein>
<dbReference type="Gene3D" id="3.30.1150.10">
    <property type="match status" value="1"/>
</dbReference>
<keyword evidence="4" id="KW-1003">Cell membrane</keyword>
<comment type="subcellular location">
    <subcellularLocation>
        <location evidence="1">Cell inner membrane</location>
        <topology evidence="1">Single-pass membrane protein</topology>
        <orientation evidence="1">Periplasmic side</orientation>
    </subcellularLocation>
</comment>
<evidence type="ECO:0000256" key="1">
    <source>
        <dbReference type="ARBA" id="ARBA00004383"/>
    </source>
</evidence>
<keyword evidence="5" id="KW-0997">Cell inner membrane</keyword>
<dbReference type="PANTHER" id="PTHR33446:SF2">
    <property type="entry name" value="PROTEIN TONB"/>
    <property type="match status" value="1"/>
</dbReference>
<dbReference type="RefSeq" id="WP_342296127.1">
    <property type="nucleotide sequence ID" value="NZ_JBCEVZ010000005.1"/>
</dbReference>
<dbReference type="InterPro" id="IPR037682">
    <property type="entry name" value="TonB_C"/>
</dbReference>
<dbReference type="PANTHER" id="PTHR33446">
    <property type="entry name" value="PROTEIN TONB-RELATED"/>
    <property type="match status" value="1"/>
</dbReference>
<dbReference type="PROSITE" id="PS52015">
    <property type="entry name" value="TONB_CTD"/>
    <property type="match status" value="1"/>
</dbReference>
<evidence type="ECO:0000256" key="4">
    <source>
        <dbReference type="ARBA" id="ARBA00022475"/>
    </source>
</evidence>
<comment type="similarity">
    <text evidence="2">Belongs to the TonB family.</text>
</comment>
<dbReference type="SUPFAM" id="SSF74653">
    <property type="entry name" value="TolA/TonB C-terminal domain"/>
    <property type="match status" value="1"/>
</dbReference>
<proteinExistence type="inferred from homology"/>
<keyword evidence="6" id="KW-0812">Transmembrane</keyword>
<evidence type="ECO:0000313" key="11">
    <source>
        <dbReference type="EMBL" id="MEL5993318.1"/>
    </source>
</evidence>
<dbReference type="InterPro" id="IPR051045">
    <property type="entry name" value="TonB-dependent_transducer"/>
</dbReference>
<sequence length="392" mass="41010">MLPADSPFARLPAPGPHPAPAELRAYAAGTLAPAEEHRIEAHTLDCERCADILTGFSMSDPATTDQAVAELRARLQTRVEAEEPAPVAGGWAWPRIAVAAAMVGVMATGIWTWQQHEAARPAATARLETPAIAPPAAPAARLAVPEQAEKESTKVSETVVAAAPGASKAADYAAISPARSRHRAPLGQLSRRATKTPDGNAMVMEDKAPASEANAEARVATASNISASAAASTVDSATPQASILAETTSPDTLANNDRAAKASRSFGLKSKAIAVNKLPDNTASVRVADAPMPATPAINPAPVGGTPAFRNYLYREADAFEPEEGQLHLHGTVRLRFMVGADGKISNLKVLRSLRPDYDEEALRMVCEGPGWQPGIAGGRRADLPIELTVTF</sequence>
<dbReference type="EMBL" id="JBCEVZ010000005">
    <property type="protein sequence ID" value="MEL5993318.1"/>
    <property type="molecule type" value="Genomic_DNA"/>
</dbReference>
<keyword evidence="3" id="KW-0813">Transport</keyword>
<keyword evidence="7" id="KW-0653">Protein transport</keyword>
<evidence type="ECO:0000256" key="7">
    <source>
        <dbReference type="ARBA" id="ARBA00022927"/>
    </source>
</evidence>
<accession>A0ABU9LUC3</accession>
<evidence type="ECO:0000259" key="10">
    <source>
        <dbReference type="PROSITE" id="PS52015"/>
    </source>
</evidence>
<gene>
    <name evidence="11" type="ORF">AAFH49_03805</name>
</gene>
<dbReference type="Pfam" id="PF03544">
    <property type="entry name" value="TonB_C"/>
    <property type="match status" value="1"/>
</dbReference>
<evidence type="ECO:0000256" key="9">
    <source>
        <dbReference type="ARBA" id="ARBA00023136"/>
    </source>
</evidence>
<evidence type="ECO:0000256" key="3">
    <source>
        <dbReference type="ARBA" id="ARBA00022448"/>
    </source>
</evidence>
<reference evidence="11 12" key="1">
    <citation type="journal article" date="2018" name="Arch. Microbiol.">
        <title>Hymenobacter segetis sp. nov., isolated from soil.</title>
        <authorList>
            <person name="Ten L.N."/>
            <person name="Lim S.J."/>
            <person name="Kim B.O."/>
            <person name="Kang I.K."/>
            <person name="Jung H.Y."/>
        </authorList>
    </citation>
    <scope>NUCLEOTIDE SEQUENCE [LARGE SCALE GENOMIC DNA]</scope>
    <source>
        <strain evidence="11 12">S7-3-11</strain>
    </source>
</reference>